<evidence type="ECO:0000313" key="3">
    <source>
        <dbReference type="Proteomes" id="UP000191931"/>
    </source>
</evidence>
<dbReference type="STRING" id="1246637.MTBBW1_1140009"/>
<dbReference type="Proteomes" id="UP000191931">
    <property type="component" value="Unassembled WGS sequence"/>
</dbReference>
<keyword evidence="2" id="KW-0762">Sugar transport</keyword>
<name>A0A1W1H5R4_9BACT</name>
<evidence type="ECO:0000256" key="1">
    <source>
        <dbReference type="SAM" id="SignalP"/>
    </source>
</evidence>
<organism evidence="2 3">
    <name type="scientific">Desulfamplus magnetovallimortis</name>
    <dbReference type="NCBI Taxonomy" id="1246637"/>
    <lineage>
        <taxon>Bacteria</taxon>
        <taxon>Pseudomonadati</taxon>
        <taxon>Thermodesulfobacteriota</taxon>
        <taxon>Desulfobacteria</taxon>
        <taxon>Desulfobacterales</taxon>
        <taxon>Desulfobacteraceae</taxon>
        <taxon>Desulfamplus</taxon>
    </lineage>
</organism>
<feature type="signal peptide" evidence="1">
    <location>
        <begin position="1"/>
        <end position="24"/>
    </location>
</feature>
<dbReference type="Pfam" id="PF04392">
    <property type="entry name" value="ABC_sub_bind"/>
    <property type="match status" value="1"/>
</dbReference>
<dbReference type="InterPro" id="IPR007487">
    <property type="entry name" value="ABC_transpt-TYRBP-like"/>
</dbReference>
<dbReference type="PANTHER" id="PTHR35271">
    <property type="entry name" value="ABC TRANSPORTER, SUBSTRATE-BINDING LIPOPROTEIN-RELATED"/>
    <property type="match status" value="1"/>
</dbReference>
<proteinExistence type="predicted"/>
<reference evidence="2 3" key="1">
    <citation type="submission" date="2017-03" db="EMBL/GenBank/DDBJ databases">
        <authorList>
            <person name="Afonso C.L."/>
            <person name="Miller P.J."/>
            <person name="Scott M.A."/>
            <person name="Spackman E."/>
            <person name="Goraichik I."/>
            <person name="Dimitrov K.M."/>
            <person name="Suarez D.L."/>
            <person name="Swayne D.E."/>
        </authorList>
    </citation>
    <scope>NUCLEOTIDE SEQUENCE [LARGE SCALE GENOMIC DNA]</scope>
    <source>
        <strain evidence="2">PRJEB14757</strain>
    </source>
</reference>
<dbReference type="AlphaFoldDB" id="A0A1W1H5R4"/>
<protein>
    <submittedName>
        <fullName evidence="2">ABC-type sugar transport system, ATPase component</fullName>
    </submittedName>
</protein>
<sequence length="335" mass="37419">MKRNVIFALIVIMVSFLHPFSSSAQENAILVIESYNSEYPWDASYKEGLEAILGSHYKLIFFEMDTKRIPKSEYEKKAEEAFALYNKINPALVILGDDNALKYVGPKLAGKQTPVVYLGINNNPRVYDMFGPENITGVLERPLMKRSILYIKEMIKSDLEKILILFDSGTTSQSSVEQVFKGKDSTEIAGITADLKLVGDIDTWKQSVINAKKDGYNAIIVGLYQTIVDSNGNHVDGEEIIAWTSENTPVPPFGFWDFTVGAEKTTGGLVLFGKVQGETAGQIAMEILTEGKKPYEIHPVVGKKGRLLFSKTQLEKWKDTIVLPEQMTKDSEFVD</sequence>
<keyword evidence="1" id="KW-0732">Signal</keyword>
<feature type="chain" id="PRO_5013026308" evidence="1">
    <location>
        <begin position="25"/>
        <end position="335"/>
    </location>
</feature>
<dbReference type="Gene3D" id="3.40.50.2300">
    <property type="match status" value="2"/>
</dbReference>
<dbReference type="EMBL" id="FWEV01000018">
    <property type="protein sequence ID" value="SLM27819.1"/>
    <property type="molecule type" value="Genomic_DNA"/>
</dbReference>
<dbReference type="PANTHER" id="PTHR35271:SF1">
    <property type="entry name" value="ABC TRANSPORTER, SUBSTRATE-BINDING LIPOPROTEIN"/>
    <property type="match status" value="1"/>
</dbReference>
<dbReference type="OrthoDB" id="5644906at2"/>
<evidence type="ECO:0000313" key="2">
    <source>
        <dbReference type="EMBL" id="SLM27819.1"/>
    </source>
</evidence>
<keyword evidence="2" id="KW-0813">Transport</keyword>
<keyword evidence="3" id="KW-1185">Reference proteome</keyword>
<accession>A0A1W1H5R4</accession>
<gene>
    <name evidence="2" type="ORF">MTBBW1_1140009</name>
</gene>
<dbReference type="RefSeq" id="WP_080804270.1">
    <property type="nucleotide sequence ID" value="NZ_LT828546.1"/>
</dbReference>